<dbReference type="SUPFAM" id="SSF52540">
    <property type="entry name" value="P-loop containing nucleoside triphosphate hydrolases"/>
    <property type="match status" value="1"/>
</dbReference>
<dbReference type="InterPro" id="IPR042197">
    <property type="entry name" value="Apaf_helical"/>
</dbReference>
<keyword evidence="3" id="KW-0547">Nucleotide-binding</keyword>
<dbReference type="PANTHER" id="PTHR33463:SF211">
    <property type="entry name" value="AAA+ ATPASE DOMAIN, P-LOOP CONTAINING NUCLEOSIDE TRIPHOSPHATE HYDROLASE"/>
    <property type="match status" value="1"/>
</dbReference>
<proteinExistence type="predicted"/>
<reference evidence="5 6" key="1">
    <citation type="journal article" date="2016" name="Sci. Rep.">
        <title>The genome sequence of the outbreeding globe artichoke constructed de novo incorporating a phase-aware low-pass sequencing strategy of F1 progeny.</title>
        <authorList>
            <person name="Scaglione D."/>
            <person name="Reyes-Chin-Wo S."/>
            <person name="Acquadro A."/>
            <person name="Froenicke L."/>
            <person name="Portis E."/>
            <person name="Beitel C."/>
            <person name="Tirone M."/>
            <person name="Mauro R."/>
            <person name="Lo Monaco A."/>
            <person name="Mauromicale G."/>
            <person name="Faccioli P."/>
            <person name="Cattivelli L."/>
            <person name="Rieseberg L."/>
            <person name="Michelmore R."/>
            <person name="Lanteri S."/>
        </authorList>
    </citation>
    <scope>NUCLEOTIDE SEQUENCE [LARGE SCALE GENOMIC DNA]</scope>
    <source>
        <strain evidence="5">2C</strain>
    </source>
</reference>
<dbReference type="InterPro" id="IPR003593">
    <property type="entry name" value="AAA+_ATPase"/>
</dbReference>
<dbReference type="AlphaFoldDB" id="A0A124SGT9"/>
<evidence type="ECO:0000313" key="5">
    <source>
        <dbReference type="EMBL" id="KVI07453.1"/>
    </source>
</evidence>
<dbReference type="FunFam" id="3.40.50.300:FF:001091">
    <property type="entry name" value="Probable disease resistance protein At1g61300"/>
    <property type="match status" value="1"/>
</dbReference>
<protein>
    <submittedName>
        <fullName evidence="5">AAA+ ATPase domain-containing protein</fullName>
    </submittedName>
</protein>
<dbReference type="SMART" id="SM00382">
    <property type="entry name" value="AAA"/>
    <property type="match status" value="1"/>
</dbReference>
<dbReference type="GO" id="GO:0006952">
    <property type="term" value="P:defense response"/>
    <property type="evidence" value="ECO:0007669"/>
    <property type="project" value="UniProtKB-KW"/>
</dbReference>
<dbReference type="OMA" id="HNTNING"/>
<dbReference type="GO" id="GO:0005524">
    <property type="term" value="F:ATP binding"/>
    <property type="evidence" value="ECO:0007669"/>
    <property type="project" value="UniProtKB-KW"/>
</dbReference>
<name>A0A124SGT9_CYNCS</name>
<dbReference type="InterPro" id="IPR027417">
    <property type="entry name" value="P-loop_NTPase"/>
</dbReference>
<dbReference type="Gene3D" id="1.10.8.430">
    <property type="entry name" value="Helical domain of apoptotic protease-activating factors"/>
    <property type="match status" value="1"/>
</dbReference>
<keyword evidence="3" id="KW-0067">ATP-binding</keyword>
<feature type="domain" description="AAA+ ATPase" evidence="4">
    <location>
        <begin position="181"/>
        <end position="317"/>
    </location>
</feature>
<dbReference type="Gramene" id="KVI07453">
    <property type="protein sequence ID" value="KVI07453"/>
    <property type="gene ID" value="Ccrd_014184"/>
</dbReference>
<keyword evidence="6" id="KW-1185">Reference proteome</keyword>
<dbReference type="InterPro" id="IPR050905">
    <property type="entry name" value="Plant_NBS-LRR"/>
</dbReference>
<dbReference type="PANTHER" id="PTHR33463">
    <property type="entry name" value="NB-ARC DOMAIN-CONTAINING PROTEIN-RELATED"/>
    <property type="match status" value="1"/>
</dbReference>
<evidence type="ECO:0000256" key="2">
    <source>
        <dbReference type="ARBA" id="ARBA00022821"/>
    </source>
</evidence>
<evidence type="ECO:0000256" key="1">
    <source>
        <dbReference type="ARBA" id="ARBA00022614"/>
    </source>
</evidence>
<evidence type="ECO:0000313" key="6">
    <source>
        <dbReference type="Proteomes" id="UP000243975"/>
    </source>
</evidence>
<dbReference type="Gene3D" id="3.40.50.300">
    <property type="entry name" value="P-loop containing nucleotide triphosphate hydrolases"/>
    <property type="match status" value="1"/>
</dbReference>
<evidence type="ECO:0000259" key="4">
    <source>
        <dbReference type="SMART" id="SM00382"/>
    </source>
</evidence>
<sequence>MTAVDIAVSVLAKLLEYMVRPIVHPFGYIVHHNTNINGLRSQILCLDNTRFGVQQQVDVAGRNGETVIPVVQDWLAKANGLATESHNFLSDEVGKNHSCLSGTCPDLKLIYQSSRQAKKRRMAADELIEGGKFDRVSHPARRPPIWPSTGITATTVTGDLDCFESRKAQLRLIMETLEDDSVNIIGVYGMGGIGKTTFVEEVARQADALQLFDEIVMVVVSHKPNLRKLQGDLAEMLDLNLKEEGELLRTARLRERLNQVKRILIIMDDVWTPLDLRTIGIPQGNLHKGCKIILTSRSLDVCNAMNTQRNFYMDILSQVESWNLFRNMVGDTVDSMDLNPIATKVAKRCSGLPLAIVTVARALRHRSKHAWRDALRQLRSSTTNDIKGILASCYAACLKKTLTFQ</sequence>
<dbReference type="PRINTS" id="PR00364">
    <property type="entry name" value="DISEASERSIST"/>
</dbReference>
<accession>A0A124SGT9</accession>
<keyword evidence="1" id="KW-0433">Leucine-rich repeat</keyword>
<gene>
    <name evidence="5" type="ORF">Ccrd_014184</name>
</gene>
<dbReference type="GO" id="GO:0043531">
    <property type="term" value="F:ADP binding"/>
    <property type="evidence" value="ECO:0007669"/>
    <property type="project" value="InterPro"/>
</dbReference>
<dbReference type="Pfam" id="PF00931">
    <property type="entry name" value="NB-ARC"/>
    <property type="match status" value="1"/>
</dbReference>
<dbReference type="EMBL" id="LEKV01001506">
    <property type="protein sequence ID" value="KVI07453.1"/>
    <property type="molecule type" value="Genomic_DNA"/>
</dbReference>
<keyword evidence="2" id="KW-0611">Plant defense</keyword>
<dbReference type="Proteomes" id="UP000243975">
    <property type="component" value="Unassembled WGS sequence"/>
</dbReference>
<comment type="caution">
    <text evidence="5">The sequence shown here is derived from an EMBL/GenBank/DDBJ whole genome shotgun (WGS) entry which is preliminary data.</text>
</comment>
<evidence type="ECO:0000256" key="3">
    <source>
        <dbReference type="ARBA" id="ARBA00022840"/>
    </source>
</evidence>
<organism evidence="5 6">
    <name type="scientific">Cynara cardunculus var. scolymus</name>
    <name type="common">Globe artichoke</name>
    <name type="synonym">Cynara scolymus</name>
    <dbReference type="NCBI Taxonomy" id="59895"/>
    <lineage>
        <taxon>Eukaryota</taxon>
        <taxon>Viridiplantae</taxon>
        <taxon>Streptophyta</taxon>
        <taxon>Embryophyta</taxon>
        <taxon>Tracheophyta</taxon>
        <taxon>Spermatophyta</taxon>
        <taxon>Magnoliopsida</taxon>
        <taxon>eudicotyledons</taxon>
        <taxon>Gunneridae</taxon>
        <taxon>Pentapetalae</taxon>
        <taxon>asterids</taxon>
        <taxon>campanulids</taxon>
        <taxon>Asterales</taxon>
        <taxon>Asteraceae</taxon>
        <taxon>Carduoideae</taxon>
        <taxon>Cardueae</taxon>
        <taxon>Carduinae</taxon>
        <taxon>Cynara</taxon>
    </lineage>
</organism>
<dbReference type="InterPro" id="IPR002182">
    <property type="entry name" value="NB-ARC"/>
</dbReference>